<dbReference type="InterPro" id="IPR023115">
    <property type="entry name" value="TIF_IF2_dom3"/>
</dbReference>
<dbReference type="NCBIfam" id="TIGR00487">
    <property type="entry name" value="IF-2"/>
    <property type="match status" value="1"/>
</dbReference>
<keyword evidence="5" id="KW-0648">Protein biosynthesis</keyword>
<dbReference type="SUPFAM" id="SSF52156">
    <property type="entry name" value="Initiation factor IF2/eIF5b, domain 3"/>
    <property type="match status" value="1"/>
</dbReference>
<evidence type="ECO:0000256" key="4">
    <source>
        <dbReference type="ARBA" id="ARBA00022741"/>
    </source>
</evidence>
<organism evidence="12 13">
    <name type="scientific">Mycena chlorophos</name>
    <name type="common">Agaric fungus</name>
    <name type="synonym">Agaricus chlorophos</name>
    <dbReference type="NCBI Taxonomy" id="658473"/>
    <lineage>
        <taxon>Eukaryota</taxon>
        <taxon>Fungi</taxon>
        <taxon>Dikarya</taxon>
        <taxon>Basidiomycota</taxon>
        <taxon>Agaricomycotina</taxon>
        <taxon>Agaricomycetes</taxon>
        <taxon>Agaricomycetidae</taxon>
        <taxon>Agaricales</taxon>
        <taxon>Marasmiineae</taxon>
        <taxon>Mycenaceae</taxon>
        <taxon>Mycena</taxon>
    </lineage>
</organism>
<feature type="compositionally biased region" description="Polar residues" evidence="10">
    <location>
        <begin position="116"/>
        <end position="125"/>
    </location>
</feature>
<dbReference type="Pfam" id="PF22042">
    <property type="entry name" value="EF-G_D2"/>
    <property type="match status" value="1"/>
</dbReference>
<evidence type="ECO:0000256" key="7">
    <source>
        <dbReference type="ARBA" id="ARBA00023128"/>
    </source>
</evidence>
<keyword evidence="3 12" id="KW-0396">Initiation factor</keyword>
<dbReference type="GO" id="GO:0003743">
    <property type="term" value="F:translation initiation factor activity"/>
    <property type="evidence" value="ECO:0007669"/>
    <property type="project" value="UniProtKB-KW"/>
</dbReference>
<dbReference type="PROSITE" id="PS51722">
    <property type="entry name" value="G_TR_2"/>
    <property type="match status" value="1"/>
</dbReference>
<dbReference type="InterPro" id="IPR053905">
    <property type="entry name" value="EF-G-like_DII"/>
</dbReference>
<dbReference type="InterPro" id="IPR036925">
    <property type="entry name" value="TIF_IF2_dom3_sf"/>
</dbReference>
<dbReference type="PANTHER" id="PTHR43381:SF20">
    <property type="entry name" value="TRANSLATION INITIATION FACTOR IF-2, MITOCHONDRIAL"/>
    <property type="match status" value="1"/>
</dbReference>
<evidence type="ECO:0000256" key="9">
    <source>
        <dbReference type="ARBA" id="ARBA00044200"/>
    </source>
</evidence>
<evidence type="ECO:0000256" key="10">
    <source>
        <dbReference type="SAM" id="MobiDB-lite"/>
    </source>
</evidence>
<evidence type="ECO:0000313" key="13">
    <source>
        <dbReference type="Proteomes" id="UP000815677"/>
    </source>
</evidence>
<dbReference type="NCBIfam" id="TIGR00231">
    <property type="entry name" value="small_GTP"/>
    <property type="match status" value="1"/>
</dbReference>
<protein>
    <recommendedName>
        <fullName evidence="9">Translation initiation factor IF-2, mitochondrial</fullName>
    </recommendedName>
</protein>
<keyword evidence="6" id="KW-0809">Transit peptide</keyword>
<feature type="region of interest" description="Disordered" evidence="10">
    <location>
        <begin position="19"/>
        <end position="296"/>
    </location>
</feature>
<evidence type="ECO:0000256" key="3">
    <source>
        <dbReference type="ARBA" id="ARBA00022540"/>
    </source>
</evidence>
<dbReference type="InterPro" id="IPR027417">
    <property type="entry name" value="P-loop_NTPase"/>
</dbReference>
<dbReference type="CDD" id="cd01887">
    <property type="entry name" value="IF2_eIF5B"/>
    <property type="match status" value="1"/>
</dbReference>
<dbReference type="Gene3D" id="3.40.50.300">
    <property type="entry name" value="P-loop containing nucleotide triphosphate hydrolases"/>
    <property type="match status" value="1"/>
</dbReference>
<dbReference type="InterPro" id="IPR000795">
    <property type="entry name" value="T_Tr_GTP-bd_dom"/>
</dbReference>
<evidence type="ECO:0000256" key="8">
    <source>
        <dbReference type="ARBA" id="ARBA00023134"/>
    </source>
</evidence>
<keyword evidence="8" id="KW-0342">GTP-binding</keyword>
<keyword evidence="7" id="KW-0496">Mitochondrion</keyword>
<feature type="domain" description="Tr-type G" evidence="11">
    <location>
        <begin position="417"/>
        <end position="594"/>
    </location>
</feature>
<reference evidence="12" key="1">
    <citation type="submission" date="2014-09" db="EMBL/GenBank/DDBJ databases">
        <title>Genome sequence of the luminous mushroom Mycena chlorophos for searching fungal bioluminescence genes.</title>
        <authorList>
            <person name="Tanaka Y."/>
            <person name="Kasuga D."/>
            <person name="Oba Y."/>
            <person name="Hase S."/>
            <person name="Sato K."/>
            <person name="Oba Y."/>
            <person name="Sakakibara Y."/>
        </authorList>
    </citation>
    <scope>NUCLEOTIDE SEQUENCE</scope>
</reference>
<keyword evidence="4" id="KW-0547">Nucleotide-binding</keyword>
<dbReference type="InterPro" id="IPR000178">
    <property type="entry name" value="TF_IF2_bacterial-like"/>
</dbReference>
<evidence type="ECO:0000256" key="5">
    <source>
        <dbReference type="ARBA" id="ARBA00022917"/>
    </source>
</evidence>
<dbReference type="Gene3D" id="3.40.50.10050">
    <property type="entry name" value="Translation initiation factor IF- 2, domain 3"/>
    <property type="match status" value="1"/>
</dbReference>
<dbReference type="PANTHER" id="PTHR43381">
    <property type="entry name" value="TRANSLATION INITIATION FACTOR IF-2-RELATED"/>
    <property type="match status" value="1"/>
</dbReference>
<dbReference type="SUPFAM" id="SSF52540">
    <property type="entry name" value="P-loop containing nucleoside triphosphate hydrolases"/>
    <property type="match status" value="1"/>
</dbReference>
<dbReference type="Proteomes" id="UP000815677">
    <property type="component" value="Unassembled WGS sequence"/>
</dbReference>
<feature type="compositionally biased region" description="Basic and acidic residues" evidence="10">
    <location>
        <begin position="224"/>
        <end position="237"/>
    </location>
</feature>
<evidence type="ECO:0000256" key="1">
    <source>
        <dbReference type="ARBA" id="ARBA00004173"/>
    </source>
</evidence>
<accession>A0ABQ0MBW5</accession>
<feature type="compositionally biased region" description="Acidic residues" evidence="10">
    <location>
        <begin position="245"/>
        <end position="255"/>
    </location>
</feature>
<comment type="similarity">
    <text evidence="2">Belongs to the TRAFAC class translation factor GTPase superfamily. Classic translation factor GTPase family. IF-2 subfamily.</text>
</comment>
<keyword evidence="13" id="KW-1185">Reference proteome</keyword>
<comment type="subcellular location">
    <subcellularLocation>
        <location evidence="1">Mitochondrion</location>
    </subcellularLocation>
</comment>
<feature type="compositionally biased region" description="Low complexity" evidence="10">
    <location>
        <begin position="39"/>
        <end position="61"/>
    </location>
</feature>
<dbReference type="Pfam" id="PF00009">
    <property type="entry name" value="GTP_EFTU"/>
    <property type="match status" value="1"/>
</dbReference>
<dbReference type="InterPro" id="IPR005225">
    <property type="entry name" value="Small_GTP-bd"/>
</dbReference>
<dbReference type="PRINTS" id="PR00315">
    <property type="entry name" value="ELONGATNFCT"/>
</dbReference>
<evidence type="ECO:0000259" key="11">
    <source>
        <dbReference type="PROSITE" id="PS51722"/>
    </source>
</evidence>
<dbReference type="SUPFAM" id="SSF50447">
    <property type="entry name" value="Translation proteins"/>
    <property type="match status" value="2"/>
</dbReference>
<sequence length="953" mass="103758">MLTVVPTARRRCSVRSVASAAASKRKVLADANPPTWVRPNAEASSSNPRPSAARSFPAFSPQRDAQAQWPSPPSSSSSSTRFRPPGSQLPWSPALAAQERRKPPPRLDPNVEAQWTAPSQPSSSRFVRPGQQRLPGGRGGPAEATNRRTDAPGARMPSFLSSLDLNADRAQPIIQRDPPPPRTGAGFGPRQERSIAPHLDPQFAPRVPQWPPQPQPQRSSWSEPRPRTFERPREAVSRPKTAPVEQEEEDDDDEDLPSHSGFREVSTIPVDDEYDEPIDSFRERRQKKGFKKERGSLLGRQVDSDFEEPANETKPVKPKKAKKVKAPVEKKIDTRVFIPSMVSVGNLARLLNVRLSDLQQRMYMAGMESQSSFDHILTSDYAVLIAEEFGRKPVVNDDAAFDLFPPPPHPDPQSLPGRPPVVTIMGHVDHGKTTLLDTLRSTSVAAGEVGGITQHIGAFSVPVPSALADQSGIQTITFLDTPGHAAFAEMRARGARVTDIIVLVVAADDGVMPQTREVIELIKKDREKVSVVVAINKVDKPGIKVDAIQKALLVEDIHLEELGGDVPAVQVSGLTGHGLPDLLDTLSLLAEIQDVRAEPDGPAFGYVLESRVDQGLGPIATVLVMRGCLEMGSHIICGLHTAKVRLMQDSNGQVLDFAYPGTAVIVSGWRTLPDAGDEVIEGSESDVKRALANRRRKQDMAVAMADVEVINASRQLERERRAIEVAAEKAKEKEVVVVKQAEPSGPKELRLWIKADVSGSAEAVEGALQGIGNHLAVSKVVGTGVGDVTETDVFTAKAIGASIVGFSVNASRNIEILAAQNQVPMFTDAIIYRLMEQVKERVVKLLPVTYETKVLGEATVLELFQITLKGKKLKTIAGSRIVNGLVEKKQLARVVRNGTVVHEGAFETMRHFKKDVTELRKGTECGLNLAGFDDLRVDDLIQAYELIEKPGVL</sequence>
<dbReference type="Gene3D" id="2.40.30.10">
    <property type="entry name" value="Translation factors"/>
    <property type="match status" value="2"/>
</dbReference>
<dbReference type="InterPro" id="IPR009000">
    <property type="entry name" value="Transl_B-barrel_sf"/>
</dbReference>
<name>A0ABQ0MBW5_MYCCL</name>
<evidence type="ECO:0000256" key="2">
    <source>
        <dbReference type="ARBA" id="ARBA00007733"/>
    </source>
</evidence>
<evidence type="ECO:0000256" key="6">
    <source>
        <dbReference type="ARBA" id="ARBA00022946"/>
    </source>
</evidence>
<dbReference type="EMBL" id="DF849890">
    <property type="protein sequence ID" value="GAT59636.1"/>
    <property type="molecule type" value="Genomic_DNA"/>
</dbReference>
<evidence type="ECO:0000313" key="12">
    <source>
        <dbReference type="EMBL" id="GAT59636.1"/>
    </source>
</evidence>
<dbReference type="CDD" id="cd03692">
    <property type="entry name" value="mtIF2_IVc"/>
    <property type="match status" value="1"/>
</dbReference>
<proteinExistence type="inferred from homology"/>
<gene>
    <name evidence="12" type="ORF">MCHLO_15895</name>
</gene>
<dbReference type="HAMAP" id="MF_00100_B">
    <property type="entry name" value="IF_2_B"/>
    <property type="match status" value="1"/>
</dbReference>
<dbReference type="Pfam" id="PF11987">
    <property type="entry name" value="IF-2"/>
    <property type="match status" value="1"/>
</dbReference>
<dbReference type="InterPro" id="IPR015760">
    <property type="entry name" value="TIF_IF2"/>
</dbReference>